<name>A0A6C0J124_9ZZZZ</name>
<accession>A0A6C0J124</accession>
<reference evidence="2" key="1">
    <citation type="journal article" date="2020" name="Nature">
        <title>Giant virus diversity and host interactions through global metagenomics.</title>
        <authorList>
            <person name="Schulz F."/>
            <person name="Roux S."/>
            <person name="Paez-Espino D."/>
            <person name="Jungbluth S."/>
            <person name="Walsh D.A."/>
            <person name="Denef V.J."/>
            <person name="McMahon K.D."/>
            <person name="Konstantinidis K.T."/>
            <person name="Eloe-Fadrosh E.A."/>
            <person name="Kyrpides N.C."/>
            <person name="Woyke T."/>
        </authorList>
    </citation>
    <scope>NUCLEOTIDE SEQUENCE</scope>
    <source>
        <strain evidence="2">GVMAG-M-3300025699-48</strain>
    </source>
</reference>
<dbReference type="AlphaFoldDB" id="A0A6C0J124"/>
<feature type="region of interest" description="Disordered" evidence="1">
    <location>
        <begin position="242"/>
        <end position="305"/>
    </location>
</feature>
<feature type="compositionally biased region" description="Basic and acidic residues" evidence="1">
    <location>
        <begin position="242"/>
        <end position="290"/>
    </location>
</feature>
<protein>
    <submittedName>
        <fullName evidence="2">Uncharacterized protein</fullName>
    </submittedName>
</protein>
<organism evidence="2">
    <name type="scientific">viral metagenome</name>
    <dbReference type="NCBI Taxonomy" id="1070528"/>
    <lineage>
        <taxon>unclassified sequences</taxon>
        <taxon>metagenomes</taxon>
        <taxon>organismal metagenomes</taxon>
    </lineage>
</organism>
<dbReference type="EMBL" id="MN740307">
    <property type="protein sequence ID" value="QHT99351.1"/>
    <property type="molecule type" value="Genomic_DNA"/>
</dbReference>
<evidence type="ECO:0000256" key="1">
    <source>
        <dbReference type="SAM" id="MobiDB-lite"/>
    </source>
</evidence>
<evidence type="ECO:0000313" key="2">
    <source>
        <dbReference type="EMBL" id="QHT99351.1"/>
    </source>
</evidence>
<proteinExistence type="predicted"/>
<sequence>MELNLKYIPRLPWELRYAIYMFIPIDTRLELLQHKQAKIIRCLYRTPLNHDNINKLIDSFEKGFRIKIFWKDNQNNYNVQKHLLKYLPPATYKKLGQIHEIRNPVFTMLEKECTLQNMYTYEPIWSKKQTIITKLRNCFDIIPTLYGYNSFALQNDTTYKNGQKFQIKQKSFNYQIRKYLFDFICILNIITKDFQQQIDKHDLHTEELSVKRRFKRIILKRIIPMSNKFERRRIKQEKMQAREHAKQEKMQAREHAKQEKMQAKEDAKQSKIQAKEDAKQAKIQAKEDAKQANIQEKKRKLVIVE</sequence>